<dbReference type="EMBL" id="BGZK01000343">
    <property type="protein sequence ID" value="GBP38074.1"/>
    <property type="molecule type" value="Genomic_DNA"/>
</dbReference>
<protein>
    <submittedName>
        <fullName evidence="1">Uncharacterized protein</fullName>
    </submittedName>
</protein>
<keyword evidence="2" id="KW-1185">Reference proteome</keyword>
<evidence type="ECO:0000313" key="1">
    <source>
        <dbReference type="EMBL" id="GBP38074.1"/>
    </source>
</evidence>
<proteinExistence type="predicted"/>
<sequence length="178" mass="19618">MSMRLSIYEVNAESCNGLTHVSGRLYCDHVLNDESARVCRDPPVARPRRSSTFDICPPRERPAFVSHSLRRFGDEFCNVSFVLGSRTFIRHTCILAKVVRSELSKVSFLHSSMSVVVFSLTPLLCPSFPLRSSQIRGAPRRAGACWGLPTTLVADVTATYETDSLTQGPRRTAGGGLI</sequence>
<evidence type="ECO:0000313" key="2">
    <source>
        <dbReference type="Proteomes" id="UP000299102"/>
    </source>
</evidence>
<name>A0A4C1VJH8_EUMVA</name>
<reference evidence="1 2" key="1">
    <citation type="journal article" date="2019" name="Commun. Biol.">
        <title>The bagworm genome reveals a unique fibroin gene that provides high tensile strength.</title>
        <authorList>
            <person name="Kono N."/>
            <person name="Nakamura H."/>
            <person name="Ohtoshi R."/>
            <person name="Tomita M."/>
            <person name="Numata K."/>
            <person name="Arakawa K."/>
        </authorList>
    </citation>
    <scope>NUCLEOTIDE SEQUENCE [LARGE SCALE GENOMIC DNA]</scope>
</reference>
<gene>
    <name evidence="1" type="ORF">EVAR_95201_1</name>
</gene>
<organism evidence="1 2">
    <name type="scientific">Eumeta variegata</name>
    <name type="common">Bagworm moth</name>
    <name type="synonym">Eumeta japonica</name>
    <dbReference type="NCBI Taxonomy" id="151549"/>
    <lineage>
        <taxon>Eukaryota</taxon>
        <taxon>Metazoa</taxon>
        <taxon>Ecdysozoa</taxon>
        <taxon>Arthropoda</taxon>
        <taxon>Hexapoda</taxon>
        <taxon>Insecta</taxon>
        <taxon>Pterygota</taxon>
        <taxon>Neoptera</taxon>
        <taxon>Endopterygota</taxon>
        <taxon>Lepidoptera</taxon>
        <taxon>Glossata</taxon>
        <taxon>Ditrysia</taxon>
        <taxon>Tineoidea</taxon>
        <taxon>Psychidae</taxon>
        <taxon>Oiketicinae</taxon>
        <taxon>Eumeta</taxon>
    </lineage>
</organism>
<dbReference type="Proteomes" id="UP000299102">
    <property type="component" value="Unassembled WGS sequence"/>
</dbReference>
<dbReference type="AlphaFoldDB" id="A0A4C1VJH8"/>
<comment type="caution">
    <text evidence="1">The sequence shown here is derived from an EMBL/GenBank/DDBJ whole genome shotgun (WGS) entry which is preliminary data.</text>
</comment>
<accession>A0A4C1VJH8</accession>